<dbReference type="Pfam" id="PF12796">
    <property type="entry name" value="Ank_2"/>
    <property type="match status" value="2"/>
</dbReference>
<dbReference type="InterPro" id="IPR036770">
    <property type="entry name" value="Ankyrin_rpt-contain_sf"/>
</dbReference>
<keyword evidence="2 3" id="KW-0040">ANK repeat</keyword>
<dbReference type="PROSITE" id="PS50297">
    <property type="entry name" value="ANK_REP_REGION"/>
    <property type="match status" value="2"/>
</dbReference>
<feature type="transmembrane region" description="Helical" evidence="4">
    <location>
        <begin position="503"/>
        <end position="521"/>
    </location>
</feature>
<dbReference type="PROSITE" id="PS50088">
    <property type="entry name" value="ANK_REPEAT"/>
    <property type="match status" value="3"/>
</dbReference>
<dbReference type="CDD" id="cd18186">
    <property type="entry name" value="BTB_POZ_ZBTB_KLHL-like"/>
    <property type="match status" value="1"/>
</dbReference>
<dbReference type="OrthoDB" id="10252328at2759"/>
<dbReference type="SUPFAM" id="SSF48403">
    <property type="entry name" value="Ankyrin repeat"/>
    <property type="match status" value="1"/>
</dbReference>
<organism evidence="6 7">
    <name type="scientific">Anaeramoeba ignava</name>
    <name type="common">Anaerobic marine amoeba</name>
    <dbReference type="NCBI Taxonomy" id="1746090"/>
    <lineage>
        <taxon>Eukaryota</taxon>
        <taxon>Metamonada</taxon>
        <taxon>Anaeramoebidae</taxon>
        <taxon>Anaeramoeba</taxon>
    </lineage>
</organism>
<reference evidence="6" key="1">
    <citation type="submission" date="2022-10" db="EMBL/GenBank/DDBJ databases">
        <title>Novel sulphate-reducing endosymbionts in the free-living metamonad Anaeramoeba.</title>
        <authorList>
            <person name="Jerlstrom-Hultqvist J."/>
            <person name="Cepicka I."/>
            <person name="Gallot-Lavallee L."/>
            <person name="Salas-Leiva D."/>
            <person name="Curtis B.A."/>
            <person name="Zahonova K."/>
            <person name="Pipaliya S."/>
            <person name="Dacks J."/>
            <person name="Roger A.J."/>
        </authorList>
    </citation>
    <scope>NUCLEOTIDE SEQUENCE</scope>
    <source>
        <strain evidence="6">BMAN</strain>
    </source>
</reference>
<dbReference type="InterPro" id="IPR002110">
    <property type="entry name" value="Ankyrin_rpt"/>
</dbReference>
<dbReference type="InterPro" id="IPR000210">
    <property type="entry name" value="BTB/POZ_dom"/>
</dbReference>
<evidence type="ECO:0000256" key="3">
    <source>
        <dbReference type="PROSITE-ProRule" id="PRU00023"/>
    </source>
</evidence>
<dbReference type="PANTHER" id="PTHR24126">
    <property type="entry name" value="ANKYRIN REPEAT, PH AND SEC7 DOMAIN CONTAINING PROTEIN SECG-RELATED"/>
    <property type="match status" value="1"/>
</dbReference>
<evidence type="ECO:0000256" key="4">
    <source>
        <dbReference type="SAM" id="Phobius"/>
    </source>
</evidence>
<dbReference type="PANTHER" id="PTHR24126:SF14">
    <property type="entry name" value="ANK_REP_REGION DOMAIN-CONTAINING PROTEIN"/>
    <property type="match status" value="1"/>
</dbReference>
<dbReference type="PROSITE" id="PS50097">
    <property type="entry name" value="BTB"/>
    <property type="match status" value="1"/>
</dbReference>
<dbReference type="EMBL" id="JAPDFW010000103">
    <property type="protein sequence ID" value="KAJ5069619.1"/>
    <property type="molecule type" value="Genomic_DNA"/>
</dbReference>
<dbReference type="SMART" id="SM00248">
    <property type="entry name" value="ANK"/>
    <property type="match status" value="6"/>
</dbReference>
<dbReference type="Gene3D" id="3.30.710.10">
    <property type="entry name" value="Potassium Channel Kv1.1, Chain A"/>
    <property type="match status" value="1"/>
</dbReference>
<comment type="caution">
    <text evidence="6">The sequence shown here is derived from an EMBL/GenBank/DDBJ whole genome shotgun (WGS) entry which is preliminary data.</text>
</comment>
<dbReference type="Gene3D" id="1.25.40.20">
    <property type="entry name" value="Ankyrin repeat-containing domain"/>
    <property type="match status" value="2"/>
</dbReference>
<dbReference type="Pfam" id="PF00651">
    <property type="entry name" value="BTB"/>
    <property type="match status" value="1"/>
</dbReference>
<keyword evidence="1" id="KW-0677">Repeat</keyword>
<keyword evidence="7" id="KW-1185">Reference proteome</keyword>
<evidence type="ECO:0000313" key="6">
    <source>
        <dbReference type="EMBL" id="KAJ5069619.1"/>
    </source>
</evidence>
<sequence length="531" mass="60013">MQTLREAIILGDLYRIQRILQQKLNLVDFGADKSALHFACGVQNISPIILRELIFAGSDVNVKNKEIPLHILCKNKPKAEAIHLLITLGSNPNAKNKKTCLHQACMSFASLEGIQALIEDGADCTMIDSNSPLHEACKNGCDLAIIQLLVDNGADVNLKNRYTPLHFAAQAGTSPGTVDYLISKGAKVTPKTFQRAIHLAINSNANSQLIHSLITAGCPLDSHKSIHALKLACQKNLPVDSLRILYLATQDKRLKSNSLKLIRDITKVNQIKEYSPLGEDILELFTDQEYTDMEIECSNGSIRCHALILNARIGENNMKKALEIFKKRPRSSVTLFMNYIYGGIITTSSFREVTDIAKSIGISTPSHDSKINQKSLLKTFRKLYSQNSSKDFEIIVDKKSIKVHKLILLARSDYFEQLIQDSEENVKSVKDGSNKSYSVVQKVIKSFYFDEFNDLPQKEFQDLRNVVDFYQPNQNSIPLQLAKNQREVILKAKNAEKFIWKEFISSVIFLWIVYLIIKWAFYKISSHFQLF</sequence>
<evidence type="ECO:0000259" key="5">
    <source>
        <dbReference type="PROSITE" id="PS50097"/>
    </source>
</evidence>
<dbReference type="InterPro" id="IPR011333">
    <property type="entry name" value="SKP1/BTB/POZ_sf"/>
</dbReference>
<dbReference type="SUPFAM" id="SSF54695">
    <property type="entry name" value="POZ domain"/>
    <property type="match status" value="1"/>
</dbReference>
<gene>
    <name evidence="6" type="ORF">M0811_02189</name>
</gene>
<keyword evidence="4" id="KW-0812">Transmembrane</keyword>
<feature type="repeat" description="ANK" evidence="3">
    <location>
        <begin position="128"/>
        <end position="161"/>
    </location>
</feature>
<dbReference type="AlphaFoldDB" id="A0A9Q0LC27"/>
<name>A0A9Q0LC27_ANAIG</name>
<evidence type="ECO:0000256" key="1">
    <source>
        <dbReference type="ARBA" id="ARBA00022737"/>
    </source>
</evidence>
<feature type="repeat" description="ANK" evidence="3">
    <location>
        <begin position="160"/>
        <end position="193"/>
    </location>
</feature>
<keyword evidence="4" id="KW-0472">Membrane</keyword>
<evidence type="ECO:0000313" key="7">
    <source>
        <dbReference type="Proteomes" id="UP001149090"/>
    </source>
</evidence>
<dbReference type="Proteomes" id="UP001149090">
    <property type="component" value="Unassembled WGS sequence"/>
</dbReference>
<accession>A0A9Q0LC27</accession>
<evidence type="ECO:0000256" key="2">
    <source>
        <dbReference type="ARBA" id="ARBA00023043"/>
    </source>
</evidence>
<feature type="repeat" description="ANK" evidence="3">
    <location>
        <begin position="31"/>
        <end position="65"/>
    </location>
</feature>
<keyword evidence="4" id="KW-1133">Transmembrane helix</keyword>
<feature type="domain" description="BTB" evidence="5">
    <location>
        <begin position="390"/>
        <end position="479"/>
    </location>
</feature>
<proteinExistence type="predicted"/>
<protein>
    <submittedName>
        <fullName evidence="6">Ankyrin repeat ph and sec7 domain containing protein secg-related</fullName>
    </submittedName>
</protein>